<reference evidence="7 8" key="1">
    <citation type="submission" date="2016-11" db="EMBL/GenBank/DDBJ databases">
        <authorList>
            <person name="Jaros S."/>
            <person name="Januszkiewicz K."/>
            <person name="Wedrychowicz H."/>
        </authorList>
    </citation>
    <scope>NUCLEOTIDE SEQUENCE [LARGE SCALE GENOMIC DNA]</scope>
    <source>
        <strain evidence="7 8">DSM 45627</strain>
    </source>
</reference>
<feature type="transmembrane region" description="Helical" evidence="5">
    <location>
        <begin position="214"/>
        <end position="233"/>
    </location>
</feature>
<keyword evidence="2 5" id="KW-0812">Transmembrane</keyword>
<keyword evidence="3 5" id="KW-1133">Transmembrane helix</keyword>
<feature type="transmembrane region" description="Helical" evidence="5">
    <location>
        <begin position="148"/>
        <end position="169"/>
    </location>
</feature>
<evidence type="ECO:0000256" key="4">
    <source>
        <dbReference type="ARBA" id="ARBA00023136"/>
    </source>
</evidence>
<dbReference type="InterPro" id="IPR000326">
    <property type="entry name" value="PAP2/HPO"/>
</dbReference>
<dbReference type="Proteomes" id="UP000186132">
    <property type="component" value="Unassembled WGS sequence"/>
</dbReference>
<proteinExistence type="predicted"/>
<dbReference type="CDD" id="cd03386">
    <property type="entry name" value="PAP2_Aur1_like"/>
    <property type="match status" value="1"/>
</dbReference>
<keyword evidence="8" id="KW-1185">Reference proteome</keyword>
<gene>
    <name evidence="7" type="ORF">SAMN05443575_2919</name>
</gene>
<evidence type="ECO:0000259" key="6">
    <source>
        <dbReference type="SMART" id="SM00014"/>
    </source>
</evidence>
<evidence type="ECO:0000313" key="8">
    <source>
        <dbReference type="Proteomes" id="UP000186132"/>
    </source>
</evidence>
<evidence type="ECO:0000256" key="1">
    <source>
        <dbReference type="ARBA" id="ARBA00004141"/>
    </source>
</evidence>
<evidence type="ECO:0000256" key="3">
    <source>
        <dbReference type="ARBA" id="ARBA00022989"/>
    </source>
</evidence>
<dbReference type="OrthoDB" id="629685at2"/>
<dbReference type="STRING" id="1206085.SAMN05443575_2919"/>
<keyword evidence="4 5" id="KW-0472">Membrane</keyword>
<feature type="transmembrane region" description="Helical" evidence="5">
    <location>
        <begin position="121"/>
        <end position="139"/>
    </location>
</feature>
<dbReference type="EMBL" id="FQVU01000003">
    <property type="protein sequence ID" value="SHG84700.1"/>
    <property type="molecule type" value="Genomic_DNA"/>
</dbReference>
<feature type="transmembrane region" description="Helical" evidence="5">
    <location>
        <begin position="263"/>
        <end position="281"/>
    </location>
</feature>
<dbReference type="Pfam" id="PF14378">
    <property type="entry name" value="PAP2_3"/>
    <property type="match status" value="1"/>
</dbReference>
<dbReference type="InterPro" id="IPR036938">
    <property type="entry name" value="PAP2/HPO_sf"/>
</dbReference>
<organism evidence="7 8">
    <name type="scientific">Jatrophihabitans endophyticus</name>
    <dbReference type="NCBI Taxonomy" id="1206085"/>
    <lineage>
        <taxon>Bacteria</taxon>
        <taxon>Bacillati</taxon>
        <taxon>Actinomycetota</taxon>
        <taxon>Actinomycetes</taxon>
        <taxon>Jatrophihabitantales</taxon>
        <taxon>Jatrophihabitantaceae</taxon>
        <taxon>Jatrophihabitans</taxon>
    </lineage>
</organism>
<feature type="transmembrane region" description="Helical" evidence="5">
    <location>
        <begin position="240"/>
        <end position="257"/>
    </location>
</feature>
<evidence type="ECO:0000256" key="2">
    <source>
        <dbReference type="ARBA" id="ARBA00022692"/>
    </source>
</evidence>
<accession>A0A1M5N554</accession>
<evidence type="ECO:0000313" key="7">
    <source>
        <dbReference type="EMBL" id="SHG84700.1"/>
    </source>
</evidence>
<evidence type="ECO:0000256" key="5">
    <source>
        <dbReference type="SAM" id="Phobius"/>
    </source>
</evidence>
<dbReference type="SMART" id="SM00014">
    <property type="entry name" value="acidPPc"/>
    <property type="match status" value="1"/>
</dbReference>
<dbReference type="AlphaFoldDB" id="A0A1M5N554"/>
<name>A0A1M5N554_9ACTN</name>
<dbReference type="InterPro" id="IPR026841">
    <property type="entry name" value="Aur1/Ipt1"/>
</dbReference>
<comment type="subcellular location">
    <subcellularLocation>
        <location evidence="1">Membrane</location>
        <topology evidence="1">Multi-pass membrane protein</topology>
    </subcellularLocation>
</comment>
<dbReference type="PANTHER" id="PTHR31310">
    <property type="match status" value="1"/>
</dbReference>
<dbReference type="PANTHER" id="PTHR31310:SF7">
    <property type="entry name" value="PA-PHOSPHATASE RELATED-FAMILY PROTEIN DDB_G0268928"/>
    <property type="match status" value="1"/>
</dbReference>
<dbReference type="InterPro" id="IPR052185">
    <property type="entry name" value="IPC_Synthase-Related"/>
</dbReference>
<protein>
    <submittedName>
        <fullName evidence="7">PAP2 superfamily protein</fullName>
    </submittedName>
</protein>
<dbReference type="SUPFAM" id="SSF48317">
    <property type="entry name" value="Acid phosphatase/Vanadium-dependent haloperoxidase"/>
    <property type="match status" value="1"/>
</dbReference>
<sequence>MRLLAYALYAAGLAWFLITDGVPTDRLVIAGLIVGGLLLTRIGAGWRELGRVVVDWLPFTAVLVLYDRTRALADALGLPLHEQDVLDVERALFGGTEPTLWLQQHLYDPAVVHWYDVGCTLVYSSHFLVTPVLAAALWLRERATWLRYISRVVALSAAGLVTYCLFPQAPPWYAARSGLTEPIARLSARGWIPLHLGDVSQTLEHAQREGANPVAAMPSLHTAFAVLVAVMAVTRLRSRWRWLALLYPLAMGFTLVYTGEHYVLDLLAGAAYALAVHAALCRWEQRRGRVLAAA</sequence>
<dbReference type="Gene3D" id="1.20.144.10">
    <property type="entry name" value="Phosphatidic acid phosphatase type 2/haloperoxidase"/>
    <property type="match status" value="1"/>
</dbReference>
<dbReference type="RefSeq" id="WP_159440877.1">
    <property type="nucleotide sequence ID" value="NZ_FQVU01000003.1"/>
</dbReference>
<feature type="domain" description="Phosphatidic acid phosphatase type 2/haloperoxidase" evidence="6">
    <location>
        <begin position="146"/>
        <end position="281"/>
    </location>
</feature>
<dbReference type="GO" id="GO:0016020">
    <property type="term" value="C:membrane"/>
    <property type="evidence" value="ECO:0007669"/>
    <property type="project" value="UniProtKB-SubCell"/>
</dbReference>